<dbReference type="EMBL" id="CACVBM020001718">
    <property type="protein sequence ID" value="CAA7058251.1"/>
    <property type="molecule type" value="Genomic_DNA"/>
</dbReference>
<protein>
    <submittedName>
        <fullName evidence="1">Uncharacterized protein</fullName>
    </submittedName>
</protein>
<keyword evidence="2" id="KW-1185">Reference proteome</keyword>
<dbReference type="AlphaFoldDB" id="A0A6D2KY63"/>
<comment type="caution">
    <text evidence="1">The sequence shown here is derived from an EMBL/GenBank/DDBJ whole genome shotgun (WGS) entry which is preliminary data.</text>
</comment>
<reference evidence="1" key="1">
    <citation type="submission" date="2020-01" db="EMBL/GenBank/DDBJ databases">
        <authorList>
            <person name="Mishra B."/>
        </authorList>
    </citation>
    <scope>NUCLEOTIDE SEQUENCE [LARGE SCALE GENOMIC DNA]</scope>
</reference>
<evidence type="ECO:0000313" key="1">
    <source>
        <dbReference type="EMBL" id="CAA7058251.1"/>
    </source>
</evidence>
<organism evidence="1 2">
    <name type="scientific">Microthlaspi erraticum</name>
    <dbReference type="NCBI Taxonomy" id="1685480"/>
    <lineage>
        <taxon>Eukaryota</taxon>
        <taxon>Viridiplantae</taxon>
        <taxon>Streptophyta</taxon>
        <taxon>Embryophyta</taxon>
        <taxon>Tracheophyta</taxon>
        <taxon>Spermatophyta</taxon>
        <taxon>Magnoliopsida</taxon>
        <taxon>eudicotyledons</taxon>
        <taxon>Gunneridae</taxon>
        <taxon>Pentapetalae</taxon>
        <taxon>rosids</taxon>
        <taxon>malvids</taxon>
        <taxon>Brassicales</taxon>
        <taxon>Brassicaceae</taxon>
        <taxon>Coluteocarpeae</taxon>
        <taxon>Microthlaspi</taxon>
    </lineage>
</organism>
<proteinExistence type="predicted"/>
<name>A0A6D2KY63_9BRAS</name>
<dbReference type="OrthoDB" id="1102012at2759"/>
<accession>A0A6D2KY63</accession>
<dbReference type="Proteomes" id="UP000467841">
    <property type="component" value="Unassembled WGS sequence"/>
</dbReference>
<gene>
    <name evidence="1" type="ORF">MERR_LOCUS45487</name>
</gene>
<evidence type="ECO:0000313" key="2">
    <source>
        <dbReference type="Proteomes" id="UP000467841"/>
    </source>
</evidence>
<sequence length="200" mass="21516">MLGLRLLISALPQPGDDSVRDIGSLFTANEKAEWSEIYSIGMTPCYASLVIVASHNWMPSTHSNHVSEPRAKLIYKLSTGVELILMQAPLPLLDDDVLIRQTSSSSSIRLHQRPSSLWILALSASHSTNSASAIQALGDIVYTLQTFTEVQGLLANLKVLVRHKAKKGEIEDATGLTQIVNQSGSASGRMDGHVAELSGA</sequence>